<reference evidence="1" key="1">
    <citation type="submission" date="2019-12" db="EMBL/GenBank/DDBJ databases">
        <title>Genome sequencing and annotation of Brassica cretica.</title>
        <authorList>
            <person name="Studholme D.J."/>
            <person name="Sarris P."/>
        </authorList>
    </citation>
    <scope>NUCLEOTIDE SEQUENCE</scope>
    <source>
        <strain evidence="1">PFS-109/04</strain>
        <tissue evidence="1">Leaf</tissue>
    </source>
</reference>
<evidence type="ECO:0000313" key="1">
    <source>
        <dbReference type="EMBL" id="KAF3506602.1"/>
    </source>
</evidence>
<dbReference type="EMBL" id="QGKX02001521">
    <property type="protein sequence ID" value="KAF3506602.1"/>
    <property type="molecule type" value="Genomic_DNA"/>
</dbReference>
<sequence>MSLTMVKEIENKSLFFGSIHPQISTLMGFSGILIKLCFTWTKFQYEYSKITKNMA</sequence>
<accession>A0A8S9NZ85</accession>
<evidence type="ECO:0000313" key="2">
    <source>
        <dbReference type="Proteomes" id="UP000712600"/>
    </source>
</evidence>
<comment type="caution">
    <text evidence="1">The sequence shown here is derived from an EMBL/GenBank/DDBJ whole genome shotgun (WGS) entry which is preliminary data.</text>
</comment>
<dbReference type="AlphaFoldDB" id="A0A8S9NZ85"/>
<proteinExistence type="predicted"/>
<name>A0A8S9NZ85_BRACR</name>
<gene>
    <name evidence="1" type="ORF">F2Q69_00003310</name>
</gene>
<organism evidence="1 2">
    <name type="scientific">Brassica cretica</name>
    <name type="common">Mustard</name>
    <dbReference type="NCBI Taxonomy" id="69181"/>
    <lineage>
        <taxon>Eukaryota</taxon>
        <taxon>Viridiplantae</taxon>
        <taxon>Streptophyta</taxon>
        <taxon>Embryophyta</taxon>
        <taxon>Tracheophyta</taxon>
        <taxon>Spermatophyta</taxon>
        <taxon>Magnoliopsida</taxon>
        <taxon>eudicotyledons</taxon>
        <taxon>Gunneridae</taxon>
        <taxon>Pentapetalae</taxon>
        <taxon>rosids</taxon>
        <taxon>malvids</taxon>
        <taxon>Brassicales</taxon>
        <taxon>Brassicaceae</taxon>
        <taxon>Brassiceae</taxon>
        <taxon>Brassica</taxon>
    </lineage>
</organism>
<protein>
    <submittedName>
        <fullName evidence="1">Uncharacterized protein</fullName>
    </submittedName>
</protein>
<dbReference type="Proteomes" id="UP000712600">
    <property type="component" value="Unassembled WGS sequence"/>
</dbReference>